<dbReference type="KEGG" id="eex:EZJ17_09725"/>
<dbReference type="Proteomes" id="UP000326695">
    <property type="component" value="Chromosome"/>
</dbReference>
<gene>
    <name evidence="1" type="ORF">EZJ17_09725</name>
</gene>
<organism evidence="1 2">
    <name type="scientific">Eikenella exigua</name>
    <dbReference type="NCBI Taxonomy" id="2528037"/>
    <lineage>
        <taxon>Bacteria</taxon>
        <taxon>Pseudomonadati</taxon>
        <taxon>Pseudomonadota</taxon>
        <taxon>Betaproteobacteria</taxon>
        <taxon>Neisseriales</taxon>
        <taxon>Neisseriaceae</taxon>
        <taxon>Eikenella</taxon>
    </lineage>
</organism>
<dbReference type="Pfam" id="PF11367">
    <property type="entry name" value="Tail_completion_gp17"/>
    <property type="match status" value="1"/>
</dbReference>
<dbReference type="EMBL" id="CP038018">
    <property type="protein sequence ID" value="QED92852.1"/>
    <property type="molecule type" value="Genomic_DNA"/>
</dbReference>
<dbReference type="RefSeq" id="WP_067448243.1">
    <property type="nucleotide sequence ID" value="NZ_CP038018.1"/>
</dbReference>
<reference evidence="2" key="1">
    <citation type="journal article" date="2019" name="J. Anim. Genet.">
        <title>Description and whole genome sequencing of Eikenella exigua sp. nov., isolated from brain abscess and blood.</title>
        <authorList>
            <person name="Stormo K.A."/>
            <person name="Nygaard R.M."/>
            <person name="Bruvold T.S."/>
            <person name="Dimmen G."/>
            <person name="Lindemann P.C."/>
            <person name="Jordal S."/>
            <person name="Kommedal O."/>
        </authorList>
    </citation>
    <scope>NUCLEOTIDE SEQUENCE [LARGE SCALE GENOMIC DNA]</scope>
    <source>
        <strain evidence="2">PXX</strain>
    </source>
</reference>
<sequence length="113" mass="12272">MEKTIIDAIRSPLPTVEVYHDFAPDNAGNPLVILQRVGGAGNLFMDNRTPGGYQIRLQVTVWAQTRLEAVSLSLRIEQALAALPGVAPIGAAQADYDTETGLRGMRQDFYVMG</sequence>
<dbReference type="InterPro" id="IPR021508">
    <property type="entry name" value="Gp17-like"/>
</dbReference>
<evidence type="ECO:0000313" key="2">
    <source>
        <dbReference type="Proteomes" id="UP000326695"/>
    </source>
</evidence>
<name>A0AAX1F9S2_9NEIS</name>
<accession>A0AAX1F9S2</accession>
<evidence type="ECO:0000313" key="1">
    <source>
        <dbReference type="EMBL" id="QED92852.1"/>
    </source>
</evidence>
<dbReference type="AlphaFoldDB" id="A0AAX1F9S2"/>
<keyword evidence="2" id="KW-1185">Reference proteome</keyword>
<protein>
    <submittedName>
        <fullName evidence="1">DUF3168 domain-containing protein</fullName>
    </submittedName>
</protein>
<proteinExistence type="predicted"/>